<evidence type="ECO:0000313" key="3">
    <source>
        <dbReference type="EnsemblMetazoa" id="ASIC016689-PA"/>
    </source>
</evidence>
<reference evidence="2 4" key="1">
    <citation type="journal article" date="2014" name="BMC Genomics">
        <title>Genome sequence of Anopheles sinensis provides insight into genetics basis of mosquito competence for malaria parasites.</title>
        <authorList>
            <person name="Zhou D."/>
            <person name="Zhang D."/>
            <person name="Ding G."/>
            <person name="Shi L."/>
            <person name="Hou Q."/>
            <person name="Ye Y."/>
            <person name="Xu Y."/>
            <person name="Zhou H."/>
            <person name="Xiong C."/>
            <person name="Li S."/>
            <person name="Yu J."/>
            <person name="Hong S."/>
            <person name="Yu X."/>
            <person name="Zou P."/>
            <person name="Chen C."/>
            <person name="Chang X."/>
            <person name="Wang W."/>
            <person name="Lv Y."/>
            <person name="Sun Y."/>
            <person name="Ma L."/>
            <person name="Shen B."/>
            <person name="Zhu C."/>
        </authorList>
    </citation>
    <scope>NUCLEOTIDE SEQUENCE [LARGE SCALE GENOMIC DNA]</scope>
</reference>
<gene>
    <name evidence="2" type="ORF">ZHAS_00016689</name>
</gene>
<accession>A0A084WE61</accession>
<dbReference type="AlphaFoldDB" id="A0A084WE61"/>
<feature type="region of interest" description="Disordered" evidence="1">
    <location>
        <begin position="57"/>
        <end position="84"/>
    </location>
</feature>
<sequence>MPYQSVFVHSGSNHPSARSADDGSLLFGRSRDTLHARPKLRLHTDALLAYIYQCKKEHDERDQSSGKTLEKSSGECERESVRKS</sequence>
<dbReference type="Proteomes" id="UP000030765">
    <property type="component" value="Unassembled WGS sequence"/>
</dbReference>
<protein>
    <submittedName>
        <fullName evidence="2 3">UspA domain-containing protein</fullName>
    </submittedName>
</protein>
<dbReference type="EMBL" id="ATLV01023159">
    <property type="status" value="NOT_ANNOTATED_CDS"/>
    <property type="molecule type" value="Genomic_DNA"/>
</dbReference>
<evidence type="ECO:0000313" key="4">
    <source>
        <dbReference type="Proteomes" id="UP000030765"/>
    </source>
</evidence>
<proteinExistence type="predicted"/>
<name>A0A084WE61_ANOSI</name>
<reference evidence="3" key="2">
    <citation type="submission" date="2020-05" db="UniProtKB">
        <authorList>
            <consortium name="EnsemblMetazoa"/>
        </authorList>
    </citation>
    <scope>IDENTIFICATION</scope>
</reference>
<organism evidence="2">
    <name type="scientific">Anopheles sinensis</name>
    <name type="common">Mosquito</name>
    <dbReference type="NCBI Taxonomy" id="74873"/>
    <lineage>
        <taxon>Eukaryota</taxon>
        <taxon>Metazoa</taxon>
        <taxon>Ecdysozoa</taxon>
        <taxon>Arthropoda</taxon>
        <taxon>Hexapoda</taxon>
        <taxon>Insecta</taxon>
        <taxon>Pterygota</taxon>
        <taxon>Neoptera</taxon>
        <taxon>Endopterygota</taxon>
        <taxon>Diptera</taxon>
        <taxon>Nematocera</taxon>
        <taxon>Culicoidea</taxon>
        <taxon>Culicidae</taxon>
        <taxon>Anophelinae</taxon>
        <taxon>Anopheles</taxon>
    </lineage>
</organism>
<dbReference type="VEuPathDB" id="VectorBase:ASIC016689"/>
<evidence type="ECO:0000256" key="1">
    <source>
        <dbReference type="SAM" id="MobiDB-lite"/>
    </source>
</evidence>
<dbReference type="EMBL" id="KE525341">
    <property type="protein sequence ID" value="KFB48505.1"/>
    <property type="molecule type" value="Genomic_DNA"/>
</dbReference>
<evidence type="ECO:0000313" key="2">
    <source>
        <dbReference type="EMBL" id="KFB48505.1"/>
    </source>
</evidence>
<dbReference type="EnsemblMetazoa" id="ASIC016689-RA">
    <property type="protein sequence ID" value="ASIC016689-PA"/>
    <property type="gene ID" value="ASIC016689"/>
</dbReference>
<keyword evidence="4" id="KW-1185">Reference proteome</keyword>
<feature type="region of interest" description="Disordered" evidence="1">
    <location>
        <begin position="1"/>
        <end position="24"/>
    </location>
</feature>